<protein>
    <submittedName>
        <fullName evidence="2">Uncharacterized protein</fullName>
    </submittedName>
</protein>
<dbReference type="AlphaFoldDB" id="A0A6B2FUN2"/>
<dbReference type="EMBL" id="JAADJO010000009">
    <property type="protein sequence ID" value="NDJ73877.1"/>
    <property type="molecule type" value="Genomic_DNA"/>
</dbReference>
<evidence type="ECO:0000256" key="1">
    <source>
        <dbReference type="SAM" id="MobiDB-lite"/>
    </source>
</evidence>
<feature type="compositionally biased region" description="Low complexity" evidence="1">
    <location>
        <begin position="316"/>
        <end position="356"/>
    </location>
</feature>
<feature type="compositionally biased region" description="Low complexity" evidence="1">
    <location>
        <begin position="284"/>
        <end position="305"/>
    </location>
</feature>
<feature type="compositionally biased region" description="Basic residues" evidence="1">
    <location>
        <begin position="256"/>
        <end position="266"/>
    </location>
</feature>
<dbReference type="RefSeq" id="WP_162014008.1">
    <property type="nucleotide sequence ID" value="NZ_CAZZQF010000001.1"/>
</dbReference>
<accession>A0A6B2FUN2</accession>
<reference evidence="2" key="1">
    <citation type="submission" date="2020-01" db="EMBL/GenBank/DDBJ databases">
        <title>Vaginal microbiome of pregnant Indian women: Insights into the genome of dominants Lactobacillus species.</title>
        <authorList>
            <person name="Das B."/>
            <person name="Mehta O."/>
            <person name="Ghosh T.S."/>
            <person name="Kothidar A."/>
            <person name="Gowtham M.R."/>
            <person name="Mitra R."/>
            <person name="Kshetrapal P."/>
            <person name="Wadhwa N."/>
            <person name="Thiruvengadam R."/>
            <person name="Nair G.B."/>
            <person name="Bhatnagar S."/>
            <person name="Das B."/>
        </authorList>
    </citation>
    <scope>NUCLEOTIDE SEQUENCE</scope>
    <source>
        <strain evidence="2">Indica</strain>
    </source>
</reference>
<comment type="caution">
    <text evidence="2">The sequence shown here is derived from an EMBL/GenBank/DDBJ whole genome shotgun (WGS) entry which is preliminary data.</text>
</comment>
<feature type="region of interest" description="Disordered" evidence="1">
    <location>
        <begin position="250"/>
        <end position="373"/>
    </location>
</feature>
<sequence>MKNKFLKILGLVAGVGFTLVIVFQVILTMNTSAIKNSTPATVNSATSNSSDKEIIAEALNTDFKSYKFKVKNSPGIEATRTWSGKYQNDPLKAQAKVDKTSMWLNEDKVYQKMWDNTGSPKWKASSTMTPNKVVSQFDPAIILSGSKAIKNDMKLKKSGSVYRVSYSGSSLRFWNKTHKKLIKKLKGNASGLDNEGALKRLKVEYTLKEKSGHLVLTSFSFYLRFAYAGYNISQEGTYSEINAIKVSTPNALKSKSSTKKSHRVYHPKADDSFDINIDSENSHSSQSSQSSSSSSSQQSSSSQSSKSEEHNDAKQDSQNQSNATSQSADNKESNQQSQNNNTNTNNQQGQNQNNQQPASGQSHSIIEEFPLKT</sequence>
<name>A0A6B2FUN2_9LACO</name>
<proteinExistence type="predicted"/>
<gene>
    <name evidence="2" type="ORF">GWG61_05080</name>
</gene>
<evidence type="ECO:0000313" key="2">
    <source>
        <dbReference type="EMBL" id="NDJ73877.1"/>
    </source>
</evidence>
<feature type="compositionally biased region" description="Basic and acidic residues" evidence="1">
    <location>
        <begin position="306"/>
        <end position="315"/>
    </location>
</feature>
<organism evidence="2">
    <name type="scientific">Lactobacillus paragasseri</name>
    <dbReference type="NCBI Taxonomy" id="2107999"/>
    <lineage>
        <taxon>Bacteria</taxon>
        <taxon>Bacillati</taxon>
        <taxon>Bacillota</taxon>
        <taxon>Bacilli</taxon>
        <taxon>Lactobacillales</taxon>
        <taxon>Lactobacillaceae</taxon>
        <taxon>Lactobacillus</taxon>
    </lineage>
</organism>